<organism evidence="4 5">
    <name type="scientific">Congregibacter brevis</name>
    <dbReference type="NCBI Taxonomy" id="3081201"/>
    <lineage>
        <taxon>Bacteria</taxon>
        <taxon>Pseudomonadati</taxon>
        <taxon>Pseudomonadota</taxon>
        <taxon>Gammaproteobacteria</taxon>
        <taxon>Cellvibrionales</taxon>
        <taxon>Halieaceae</taxon>
        <taxon>Congregibacter</taxon>
    </lineage>
</organism>
<protein>
    <submittedName>
        <fullName evidence="4">Polysaccharide deacetylase family protein</fullName>
        <ecNumber evidence="4">3.-.-.-</ecNumber>
    </submittedName>
</protein>
<keyword evidence="5" id="KW-1185">Reference proteome</keyword>
<dbReference type="Pfam" id="PF01522">
    <property type="entry name" value="Polysacc_deac_1"/>
    <property type="match status" value="1"/>
</dbReference>
<keyword evidence="4" id="KW-0378">Hydrolase</keyword>
<evidence type="ECO:0000256" key="2">
    <source>
        <dbReference type="ARBA" id="ARBA00022729"/>
    </source>
</evidence>
<gene>
    <name evidence="4" type="ORF">R0137_01115</name>
</gene>
<evidence type="ECO:0000313" key="5">
    <source>
        <dbReference type="Proteomes" id="UP001626549"/>
    </source>
</evidence>
<evidence type="ECO:0000259" key="3">
    <source>
        <dbReference type="PROSITE" id="PS51677"/>
    </source>
</evidence>
<evidence type="ECO:0000256" key="1">
    <source>
        <dbReference type="ARBA" id="ARBA00004613"/>
    </source>
</evidence>
<proteinExistence type="predicted"/>
<dbReference type="PANTHER" id="PTHR34216:SF3">
    <property type="entry name" value="POLY-BETA-1,6-N-ACETYL-D-GLUCOSAMINE N-DEACETYLASE"/>
    <property type="match status" value="1"/>
</dbReference>
<dbReference type="SUPFAM" id="SSF88713">
    <property type="entry name" value="Glycoside hydrolase/deacetylase"/>
    <property type="match status" value="1"/>
</dbReference>
<dbReference type="InterPro" id="IPR051398">
    <property type="entry name" value="Polysacch_Deacetylase"/>
</dbReference>
<dbReference type="PROSITE" id="PS51677">
    <property type="entry name" value="NODB"/>
    <property type="match status" value="1"/>
</dbReference>
<reference evidence="4 5" key="1">
    <citation type="submission" date="2023-10" db="EMBL/GenBank/DDBJ databases">
        <title>Two novel species belonging to the OM43/NOR5 clade.</title>
        <authorList>
            <person name="Park M."/>
        </authorList>
    </citation>
    <scope>NUCLEOTIDE SEQUENCE [LARGE SCALE GENOMIC DNA]</scope>
    <source>
        <strain evidence="4 5">IMCC45268</strain>
    </source>
</reference>
<evidence type="ECO:0000313" key="4">
    <source>
        <dbReference type="EMBL" id="WOJ97188.1"/>
    </source>
</evidence>
<dbReference type="InterPro" id="IPR002509">
    <property type="entry name" value="NODB_dom"/>
</dbReference>
<dbReference type="PANTHER" id="PTHR34216">
    <property type="match status" value="1"/>
</dbReference>
<dbReference type="EC" id="3.-.-.-" evidence="4"/>
<dbReference type="InterPro" id="IPR011330">
    <property type="entry name" value="Glyco_hydro/deAcase_b/a-brl"/>
</dbReference>
<keyword evidence="2" id="KW-0732">Signal</keyword>
<accession>A0ABZ0IDL6</accession>
<dbReference type="Gene3D" id="3.20.20.370">
    <property type="entry name" value="Glycoside hydrolase/deacetylase"/>
    <property type="match status" value="1"/>
</dbReference>
<comment type="subcellular location">
    <subcellularLocation>
        <location evidence="1">Secreted</location>
    </subcellularLocation>
</comment>
<dbReference type="EMBL" id="CP136865">
    <property type="protein sequence ID" value="WOJ97188.1"/>
    <property type="molecule type" value="Genomic_DNA"/>
</dbReference>
<dbReference type="Proteomes" id="UP001626549">
    <property type="component" value="Chromosome"/>
</dbReference>
<name>A0ABZ0IDL6_9GAMM</name>
<dbReference type="RefSeq" id="WP_407327892.1">
    <property type="nucleotide sequence ID" value="NZ_CP136865.1"/>
</dbReference>
<feature type="domain" description="NodB homology" evidence="3">
    <location>
        <begin position="88"/>
        <end position="270"/>
    </location>
</feature>
<sequence length="270" mass="30887">MTIVAAVLVGLIVMVFSHRFAWWRPAVDYRRPRILMYHMVCEPRAGAKFNKLRVSPARFEEQLRWLQEQGWHFALMSDLEHPENLPVKTVILTFDDGYEDNLLNADPLLERYDARATLYVVEDRFDRDWSTSKKAHHDSGELMRESKLSDTQLEQMIESGRWEIGGHTRTHANLATLESEQRDVEIAEARQTLAERFAVPVKSFAYPFGIYGPDDVIAARAAGFTTAVTTEEGIAQDTRGEALELPRIKVSGKDSMLAFRLRMRTGFRGA</sequence>
<dbReference type="CDD" id="cd10918">
    <property type="entry name" value="CE4_NodB_like_5s_6s"/>
    <property type="match status" value="1"/>
</dbReference>
<dbReference type="GO" id="GO:0016787">
    <property type="term" value="F:hydrolase activity"/>
    <property type="evidence" value="ECO:0007669"/>
    <property type="project" value="UniProtKB-KW"/>
</dbReference>